<dbReference type="Gene3D" id="3.30.450.40">
    <property type="match status" value="1"/>
</dbReference>
<dbReference type="AlphaFoldDB" id="A0A2R4BM71"/>
<dbReference type="InterPro" id="IPR003018">
    <property type="entry name" value="GAF"/>
</dbReference>
<reference evidence="7 8" key="1">
    <citation type="submission" date="2018-03" db="EMBL/GenBank/DDBJ databases">
        <title>Complete genome sequence of Thauera aromatica, a model organism for studying aromatic compound degradation under denitrifying conditions.</title>
        <authorList>
            <person name="Lo H.-Y."/>
            <person name="Goris T."/>
            <person name="Boll M."/>
            <person name="Mueller J.A."/>
        </authorList>
    </citation>
    <scope>NUCLEOTIDE SEQUENCE [LARGE SCALE GENOMIC DNA]</scope>
    <source>
        <strain evidence="7 8">K172</strain>
    </source>
</reference>
<dbReference type="GO" id="GO:0003824">
    <property type="term" value="F:catalytic activity"/>
    <property type="evidence" value="ECO:0007669"/>
    <property type="project" value="UniProtKB-ARBA"/>
</dbReference>
<dbReference type="RefSeq" id="WP_107220577.1">
    <property type="nucleotide sequence ID" value="NZ_CP028339.1"/>
</dbReference>
<dbReference type="SUPFAM" id="SSF55781">
    <property type="entry name" value="GAF domain-like"/>
    <property type="match status" value="2"/>
</dbReference>
<dbReference type="SUPFAM" id="SSF55073">
    <property type="entry name" value="Nucleotide cyclase"/>
    <property type="match status" value="1"/>
</dbReference>
<evidence type="ECO:0000259" key="6">
    <source>
        <dbReference type="PROSITE" id="PS50887"/>
    </source>
</evidence>
<dbReference type="InterPro" id="IPR035965">
    <property type="entry name" value="PAS-like_dom_sf"/>
</dbReference>
<dbReference type="NCBIfam" id="TIGR00254">
    <property type="entry name" value="GGDEF"/>
    <property type="match status" value="1"/>
</dbReference>
<dbReference type="InterPro" id="IPR001294">
    <property type="entry name" value="Phytochrome"/>
</dbReference>
<dbReference type="Gene3D" id="3.30.450.20">
    <property type="entry name" value="PAS domain"/>
    <property type="match status" value="1"/>
</dbReference>
<evidence type="ECO:0000313" key="8">
    <source>
        <dbReference type="Proteomes" id="UP000241885"/>
    </source>
</evidence>
<evidence type="ECO:0000256" key="3">
    <source>
        <dbReference type="ARBA" id="ARBA00022991"/>
    </source>
</evidence>
<dbReference type="KEGG" id="tak:Tharo_1379"/>
<dbReference type="FunFam" id="3.30.70.270:FF:000001">
    <property type="entry name" value="Diguanylate cyclase domain protein"/>
    <property type="match status" value="1"/>
</dbReference>
<dbReference type="Pfam" id="PF01590">
    <property type="entry name" value="GAF"/>
    <property type="match status" value="1"/>
</dbReference>
<sequence>MINAPFGDCKSAALHLADSIQPSGALLVIERRGGQICALSANVEAWLGLPPQALLGAPSSAVLPVAIRPLLAALPGATEGRDAPGAAQVRLCAADCNGRSLIAALHFAGPHLVLELEAGSVPSFGQREQVLAAGMAALAATDSEEAAAQVLMQQVADVTGYDRVMLYRFLPGWHGKVIDEALRPGVEGFLGLHFPAGDVPANARRLYLMKRQRVIADVDAEPVPVLSAVDGLSVDLTHAELRAVHPVHVQYLRNMGVAASFSVSVVAAGRLWGLIACHHLEPKTVSFADRQLCEQLATVTSIHMSDLQRLAHEQARHAHHSARAEARMMLQAGGGGKQAIATQLVHIRTAFGAHGGWARLDGRNHYSGDVPDTSSLDVLKNWLDGCAREQVSSYDAIPAALETCPALLRLASGLLYIPLDGQDFIALLRAEQPENVAWAGRPSSHSAGADPQHALGPRTSFQIWREQTHGQANPWRDIDIEAAGLLREMLLEHVERLDLERMALTDPLTGLGNRAMFERTLQEAVDIGLRDDTLSALLMIDLDRFKPVNDCYGHPVGDALLVEVAERLRRHVRGRDVVARLGGDEFAVIQFHAGSERDVEAAAARILDAIRAPYAVLGHRVEIGASIGAALCPRDGSAPLALVERADLALYRVKHGGRDGFRLFDAGMLP</sequence>
<dbReference type="GO" id="GO:0009584">
    <property type="term" value="P:detection of visible light"/>
    <property type="evidence" value="ECO:0007669"/>
    <property type="project" value="InterPro"/>
</dbReference>
<evidence type="ECO:0000256" key="2">
    <source>
        <dbReference type="ARBA" id="ARBA00022606"/>
    </source>
</evidence>
<dbReference type="SUPFAM" id="SSF55785">
    <property type="entry name" value="PYP-like sensor domain (PAS domain)"/>
    <property type="match status" value="1"/>
</dbReference>
<feature type="domain" description="Phytochrome chromophore attachment site" evidence="5">
    <location>
        <begin position="143"/>
        <end position="299"/>
    </location>
</feature>
<evidence type="ECO:0000256" key="4">
    <source>
        <dbReference type="ARBA" id="ARBA00023170"/>
    </source>
</evidence>
<protein>
    <submittedName>
        <fullName evidence="7">Diguanylate cyclase</fullName>
    </submittedName>
</protein>
<evidence type="ECO:0000313" key="7">
    <source>
        <dbReference type="EMBL" id="AVR88304.1"/>
    </source>
</evidence>
<dbReference type="InterPro" id="IPR043150">
    <property type="entry name" value="Phytochrome_PHY_sf"/>
</dbReference>
<dbReference type="InterPro" id="IPR000160">
    <property type="entry name" value="GGDEF_dom"/>
</dbReference>
<dbReference type="InterPro" id="IPR013654">
    <property type="entry name" value="PAS_2"/>
</dbReference>
<dbReference type="GO" id="GO:0009881">
    <property type="term" value="F:photoreceptor activity"/>
    <property type="evidence" value="ECO:0007669"/>
    <property type="project" value="UniProtKB-KW"/>
</dbReference>
<dbReference type="InterPro" id="IPR013515">
    <property type="entry name" value="Phytochrome_cen-reg"/>
</dbReference>
<dbReference type="PROSITE" id="PS50046">
    <property type="entry name" value="PHYTOCHROME_2"/>
    <property type="match status" value="1"/>
</dbReference>
<keyword evidence="3" id="KW-0157">Chromophore</keyword>
<dbReference type="PANTHER" id="PTHR46663">
    <property type="entry name" value="DIGUANYLATE CYCLASE DGCT-RELATED"/>
    <property type="match status" value="1"/>
</dbReference>
<dbReference type="Gene3D" id="3.30.450.270">
    <property type="match status" value="1"/>
</dbReference>
<dbReference type="PRINTS" id="PR01033">
    <property type="entry name" value="PHYTOCHROME"/>
</dbReference>
<dbReference type="InterPro" id="IPR029016">
    <property type="entry name" value="GAF-like_dom_sf"/>
</dbReference>
<dbReference type="SMART" id="SM00267">
    <property type="entry name" value="GGDEF"/>
    <property type="match status" value="1"/>
</dbReference>
<keyword evidence="4" id="KW-0675">Receptor</keyword>
<dbReference type="Proteomes" id="UP000241885">
    <property type="component" value="Chromosome"/>
</dbReference>
<dbReference type="Pfam" id="PF08446">
    <property type="entry name" value="PAS_2"/>
    <property type="match status" value="1"/>
</dbReference>
<name>A0A2R4BM71_THAAR</name>
<proteinExistence type="predicted"/>
<dbReference type="Gene3D" id="3.30.70.270">
    <property type="match status" value="1"/>
</dbReference>
<dbReference type="EMBL" id="CP028339">
    <property type="protein sequence ID" value="AVR88304.1"/>
    <property type="molecule type" value="Genomic_DNA"/>
</dbReference>
<feature type="domain" description="GGDEF" evidence="6">
    <location>
        <begin position="533"/>
        <end position="666"/>
    </location>
</feature>
<dbReference type="InterPro" id="IPR029787">
    <property type="entry name" value="Nucleotide_cyclase"/>
</dbReference>
<dbReference type="Pfam" id="PF00990">
    <property type="entry name" value="GGDEF"/>
    <property type="match status" value="1"/>
</dbReference>
<dbReference type="GO" id="GO:0006355">
    <property type="term" value="P:regulation of DNA-templated transcription"/>
    <property type="evidence" value="ECO:0007669"/>
    <property type="project" value="InterPro"/>
</dbReference>
<dbReference type="Pfam" id="PF00360">
    <property type="entry name" value="PHY"/>
    <property type="match status" value="1"/>
</dbReference>
<keyword evidence="8" id="KW-1185">Reference proteome</keyword>
<dbReference type="CDD" id="cd01949">
    <property type="entry name" value="GGDEF"/>
    <property type="match status" value="1"/>
</dbReference>
<dbReference type="SMART" id="SM00065">
    <property type="entry name" value="GAF"/>
    <property type="match status" value="1"/>
</dbReference>
<dbReference type="PANTHER" id="PTHR46663:SF4">
    <property type="entry name" value="DIGUANYLATE CYCLASE DGCT-RELATED"/>
    <property type="match status" value="1"/>
</dbReference>
<dbReference type="OrthoDB" id="9808408at2"/>
<keyword evidence="2" id="KW-0716">Sensory transduction</keyword>
<dbReference type="PROSITE" id="PS50887">
    <property type="entry name" value="GGDEF"/>
    <property type="match status" value="1"/>
</dbReference>
<evidence type="ECO:0000256" key="1">
    <source>
        <dbReference type="ARBA" id="ARBA00022543"/>
    </source>
</evidence>
<dbReference type="InterPro" id="IPR043128">
    <property type="entry name" value="Rev_trsase/Diguanyl_cyclase"/>
</dbReference>
<gene>
    <name evidence="7" type="ORF">Tharo_1379</name>
</gene>
<dbReference type="InterPro" id="IPR052163">
    <property type="entry name" value="DGC-Regulatory_Protein"/>
</dbReference>
<keyword evidence="1" id="KW-0600">Photoreceptor protein</keyword>
<accession>A0A2R4BM71</accession>
<evidence type="ECO:0000259" key="5">
    <source>
        <dbReference type="PROSITE" id="PS50046"/>
    </source>
</evidence>
<dbReference type="InterPro" id="IPR016132">
    <property type="entry name" value="Phyto_chromo_attachment"/>
</dbReference>
<organism evidence="7 8">
    <name type="scientific">Thauera aromatica K172</name>
    <dbReference type="NCBI Taxonomy" id="44139"/>
    <lineage>
        <taxon>Bacteria</taxon>
        <taxon>Pseudomonadati</taxon>
        <taxon>Pseudomonadota</taxon>
        <taxon>Betaproteobacteria</taxon>
        <taxon>Rhodocyclales</taxon>
        <taxon>Zoogloeaceae</taxon>
        <taxon>Thauera</taxon>
    </lineage>
</organism>